<sequence>MQLFSSLKDAFMKRTSALALLTVAALSLSACGSENSNDAADSGSSANSSAQQDSAAKDESSTKDSSKKSGPNPTVPGASNQAAEPSPGDDSSSEPRRSAGKTPSKVGGACGTTAEGAKLKAHEATSCEFARAIYQTALKAKFELFALSSDATSIPRASISVTSPINNESYDLTCTIGSANTDMDCTDQSDRSVGVSVGFPHAGYLHRAMPQVLALYNG</sequence>
<dbReference type="EMBL" id="CR931997">
    <property type="protein sequence ID" value="CAI36739.1"/>
    <property type="molecule type" value="Genomic_DNA"/>
</dbReference>
<keyword evidence="2" id="KW-0732">Signal</keyword>
<gene>
    <name evidence="3" type="ordered locus">jk0580</name>
</gene>
<dbReference type="eggNOG" id="ENOG5031GA9">
    <property type="taxonomic scope" value="Bacteria"/>
</dbReference>
<dbReference type="AlphaFoldDB" id="Q4JWR8"/>
<dbReference type="HOGENOM" id="CLU_1254199_0_0_11"/>
<reference evidence="3 4" key="1">
    <citation type="journal article" date="2005" name="J. Bacteriol.">
        <title>Complete genome sequence and analysis of the multiresistant nosocomial pathogen Corynebacterium jeikeium K411, a lipid-requiring bacterium of the human skin flora.</title>
        <authorList>
            <person name="Tauch A."/>
            <person name="Kaiser O."/>
            <person name="Hain T."/>
            <person name="Goesmann A."/>
            <person name="Weisshaar B."/>
            <person name="Albersmeier A."/>
            <person name="Bekel T."/>
            <person name="Bischoff N."/>
            <person name="Brune I."/>
            <person name="Chakraborty T."/>
            <person name="Kalinowski J."/>
            <person name="Meyer F."/>
            <person name="Rupp O."/>
            <person name="Schneiker S."/>
            <person name="Viehoever P."/>
            <person name="Puehler A."/>
        </authorList>
    </citation>
    <scope>NUCLEOTIDE SEQUENCE [LARGE SCALE GENOMIC DNA]</scope>
    <source>
        <strain evidence="3 4">K411</strain>
    </source>
</reference>
<feature type="compositionally biased region" description="Basic and acidic residues" evidence="1">
    <location>
        <begin position="55"/>
        <end position="67"/>
    </location>
</feature>
<dbReference type="STRING" id="306537.jk0580"/>
<feature type="signal peptide" evidence="2">
    <location>
        <begin position="1"/>
        <end position="32"/>
    </location>
</feature>
<evidence type="ECO:0000256" key="2">
    <source>
        <dbReference type="SAM" id="SignalP"/>
    </source>
</evidence>
<evidence type="ECO:0000313" key="4">
    <source>
        <dbReference type="Proteomes" id="UP000000545"/>
    </source>
</evidence>
<dbReference type="Proteomes" id="UP000000545">
    <property type="component" value="Chromosome"/>
</dbReference>
<evidence type="ECO:0000256" key="1">
    <source>
        <dbReference type="SAM" id="MobiDB-lite"/>
    </source>
</evidence>
<organism evidence="3 4">
    <name type="scientific">Corynebacterium jeikeium (strain K411)</name>
    <dbReference type="NCBI Taxonomy" id="306537"/>
    <lineage>
        <taxon>Bacteria</taxon>
        <taxon>Bacillati</taxon>
        <taxon>Actinomycetota</taxon>
        <taxon>Actinomycetes</taxon>
        <taxon>Mycobacteriales</taxon>
        <taxon>Corynebacteriaceae</taxon>
        <taxon>Corynebacterium</taxon>
    </lineage>
</organism>
<name>Q4JWR8_CORJK</name>
<proteinExistence type="predicted"/>
<keyword evidence="4" id="KW-1185">Reference proteome</keyword>
<evidence type="ECO:0000313" key="3">
    <source>
        <dbReference type="EMBL" id="CAI36739.1"/>
    </source>
</evidence>
<feature type="region of interest" description="Disordered" evidence="1">
    <location>
        <begin position="33"/>
        <end position="111"/>
    </location>
</feature>
<protein>
    <submittedName>
        <fullName evidence="3">Putative secreted protein</fullName>
    </submittedName>
</protein>
<feature type="compositionally biased region" description="Low complexity" evidence="1">
    <location>
        <begin position="33"/>
        <end position="54"/>
    </location>
</feature>
<accession>Q4JWR8</accession>
<feature type="chain" id="PRO_5039089080" evidence="2">
    <location>
        <begin position="33"/>
        <end position="218"/>
    </location>
</feature>
<dbReference type="KEGG" id="cjk:jk0580"/>